<organism evidence="2 3">
    <name type="scientific">Ascaris lumbricoides</name>
    <name type="common">Giant roundworm</name>
    <dbReference type="NCBI Taxonomy" id="6252"/>
    <lineage>
        <taxon>Eukaryota</taxon>
        <taxon>Metazoa</taxon>
        <taxon>Ecdysozoa</taxon>
        <taxon>Nematoda</taxon>
        <taxon>Chromadorea</taxon>
        <taxon>Rhabditida</taxon>
        <taxon>Spirurina</taxon>
        <taxon>Ascaridomorpha</taxon>
        <taxon>Ascaridoidea</taxon>
        <taxon>Ascarididae</taxon>
        <taxon>Ascaris</taxon>
    </lineage>
</organism>
<name>A0A0M3IJB6_ASCLU</name>
<evidence type="ECO:0000256" key="1">
    <source>
        <dbReference type="SAM" id="MobiDB-lite"/>
    </source>
</evidence>
<dbReference type="AlphaFoldDB" id="A0A0M3IJB6"/>
<dbReference type="WBParaSite" id="ALUE_0001872501-mRNA-1">
    <property type="protein sequence ID" value="ALUE_0001872501-mRNA-1"/>
    <property type="gene ID" value="ALUE_0001872501"/>
</dbReference>
<feature type="compositionally biased region" description="Basic residues" evidence="1">
    <location>
        <begin position="10"/>
        <end position="32"/>
    </location>
</feature>
<feature type="compositionally biased region" description="Basic residues" evidence="1">
    <location>
        <begin position="56"/>
        <end position="65"/>
    </location>
</feature>
<feature type="region of interest" description="Disordered" evidence="1">
    <location>
        <begin position="1"/>
        <end position="81"/>
    </location>
</feature>
<accession>A0A0M3IJB6</accession>
<dbReference type="Proteomes" id="UP000036681">
    <property type="component" value="Unplaced"/>
</dbReference>
<keyword evidence="2" id="KW-1185">Reference proteome</keyword>
<proteinExistence type="predicted"/>
<evidence type="ECO:0000313" key="3">
    <source>
        <dbReference type="WBParaSite" id="ALUE_0001872501-mRNA-1"/>
    </source>
</evidence>
<reference evidence="3" key="1">
    <citation type="submission" date="2017-02" db="UniProtKB">
        <authorList>
            <consortium name="WormBaseParasite"/>
        </authorList>
    </citation>
    <scope>IDENTIFICATION</scope>
</reference>
<protein>
    <submittedName>
        <fullName evidence="3">BUD22 domain-containing protein</fullName>
    </submittedName>
</protein>
<sequence length="102" mass="11964">MREDESQGGSKRRKTTTIKPKISKHGNRGRVKMRGDRKCGKSKSVKAKIHEDQSRGRSRWGRSKSRRMEEAKDQNYLNENTRRIDEVKRGKIKIAKDRKVAR</sequence>
<evidence type="ECO:0000313" key="2">
    <source>
        <dbReference type="Proteomes" id="UP000036681"/>
    </source>
</evidence>